<dbReference type="SMART" id="SM00382">
    <property type="entry name" value="AAA"/>
    <property type="match status" value="1"/>
</dbReference>
<dbReference type="InterPro" id="IPR027417">
    <property type="entry name" value="P-loop_NTPase"/>
</dbReference>
<sequence length="712" mass="79315">MDKNVKRAERARTALKILAERAPDGSYLPVSDLWAECLQRVPLTPYESELKSHNRPRGEIDWRWSSADLVAAGWLRKNPSGIGEWAITSEGVDALSGHPGDSLLLEAQRRYSLGRARLRDEIDQALPERWVSTDSAQRKLLAAADVIVQEGLRKGMSAFAPGREVWSSENIREVRAIWNSAEATEGQGFTGNLAIQFADATDDQRLLMAEVITLQVLPIGWIIGHAKKRERVESMLKTMRHPVEIPQVFDEAFGGGAFNPGQGMQSHVNKAITVILDVLLAWTELNDEEQVAALEDPRKWRDVVLGSDTAFPTQRYALLYLVHPGFFGPIVSTDHRRLIREAFIGEIGGEFSDDADSDLQRIQIALQLKAGKPVTVYDEPLRDRWHPDTQKGTPELPLDDDETDDVASADPRGFVPSEVDVIELADATHLHEAWLEKVTSALHRRGQVILYGPPGTGKTYVARALADRLGKPGSVVKRIQFHPSYTYEDFFAGYRPVTDAAGQLSFSLTRGPLREIADEARKNPDVPHVLMIDEINRANLSKVFGELYYLLEYRDDAIDVLYAGSGDDGGKSFSLPANVLIIGTMNTADRSIALLDSAMRRRFAFFELHPDVAPVKGILWRWAEQHPQTLPVAELFELLNESIRDREDRIGPSHLLRTDDLSEADLRAVWEESILPLLEERHIGTGVDVHVKYGLDALLAAVTVSADPSPQT</sequence>
<gene>
    <name evidence="3" type="ORF">SAMN04489809_2251</name>
</gene>
<dbReference type="Gene3D" id="3.40.50.300">
    <property type="entry name" value="P-loop containing nucleotide triphosphate hydrolases"/>
    <property type="match status" value="1"/>
</dbReference>
<dbReference type="REBASE" id="163054">
    <property type="entry name" value="Mpa15019McrBCP"/>
</dbReference>
<dbReference type="InterPro" id="IPR011704">
    <property type="entry name" value="ATPase_dyneun-rel_AAA"/>
</dbReference>
<feature type="region of interest" description="Disordered" evidence="1">
    <location>
        <begin position="383"/>
        <end position="407"/>
    </location>
</feature>
<dbReference type="RefSeq" id="WP_082749945.1">
    <property type="nucleotide sequence ID" value="NZ_LT629770.1"/>
</dbReference>
<dbReference type="InterPro" id="IPR052934">
    <property type="entry name" value="Methyl-DNA_Rec/Restrict_Enz"/>
</dbReference>
<evidence type="ECO:0000313" key="3">
    <source>
        <dbReference type="EMBL" id="SDS61435.1"/>
    </source>
</evidence>
<organism evidence="3 4">
    <name type="scientific">Microbacterium paraoxydans</name>
    <dbReference type="NCBI Taxonomy" id="199592"/>
    <lineage>
        <taxon>Bacteria</taxon>
        <taxon>Bacillati</taxon>
        <taxon>Actinomycetota</taxon>
        <taxon>Actinomycetes</taxon>
        <taxon>Micrococcales</taxon>
        <taxon>Microbacteriaceae</taxon>
        <taxon>Microbacterium</taxon>
    </lineage>
</organism>
<dbReference type="EMBL" id="LT629770">
    <property type="protein sequence ID" value="SDS61435.1"/>
    <property type="molecule type" value="Genomic_DNA"/>
</dbReference>
<evidence type="ECO:0000313" key="4">
    <source>
        <dbReference type="Proteomes" id="UP000182126"/>
    </source>
</evidence>
<evidence type="ECO:0000259" key="2">
    <source>
        <dbReference type="SMART" id="SM00382"/>
    </source>
</evidence>
<dbReference type="PANTHER" id="PTHR37291:SF1">
    <property type="entry name" value="TYPE IV METHYL-DIRECTED RESTRICTION ENZYME ECOKMCRB SUBUNIT"/>
    <property type="match status" value="1"/>
</dbReference>
<feature type="domain" description="AAA+ ATPase" evidence="2">
    <location>
        <begin position="444"/>
        <end position="613"/>
    </location>
</feature>
<dbReference type="InterPro" id="IPR003593">
    <property type="entry name" value="AAA+_ATPase"/>
</dbReference>
<dbReference type="PANTHER" id="PTHR37291">
    <property type="entry name" value="5-METHYLCYTOSINE-SPECIFIC RESTRICTION ENZYME B"/>
    <property type="match status" value="1"/>
</dbReference>
<dbReference type="CDD" id="cd00009">
    <property type="entry name" value="AAA"/>
    <property type="match status" value="1"/>
</dbReference>
<name>A0A1H1TM85_9MICO</name>
<dbReference type="SUPFAM" id="SSF52540">
    <property type="entry name" value="P-loop containing nucleoside triphosphate hydrolases"/>
    <property type="match status" value="1"/>
</dbReference>
<feature type="compositionally biased region" description="Acidic residues" evidence="1">
    <location>
        <begin position="397"/>
        <end position="407"/>
    </location>
</feature>
<proteinExistence type="predicted"/>
<dbReference type="Pfam" id="PF07728">
    <property type="entry name" value="AAA_5"/>
    <property type="match status" value="1"/>
</dbReference>
<dbReference type="GO" id="GO:0016887">
    <property type="term" value="F:ATP hydrolysis activity"/>
    <property type="evidence" value="ECO:0007669"/>
    <property type="project" value="InterPro"/>
</dbReference>
<dbReference type="GeneID" id="36299547"/>
<dbReference type="AlphaFoldDB" id="A0A1H1TM85"/>
<evidence type="ECO:0000256" key="1">
    <source>
        <dbReference type="SAM" id="MobiDB-lite"/>
    </source>
</evidence>
<dbReference type="GO" id="GO:0005524">
    <property type="term" value="F:ATP binding"/>
    <property type="evidence" value="ECO:0007669"/>
    <property type="project" value="InterPro"/>
</dbReference>
<protein>
    <submittedName>
        <fullName evidence="3">AAA domain (Dynein-related subfamily)</fullName>
    </submittedName>
</protein>
<accession>A0A1H1TM85</accession>
<dbReference type="Proteomes" id="UP000182126">
    <property type="component" value="Chromosome I"/>
</dbReference>
<reference evidence="3 4" key="1">
    <citation type="submission" date="2016-10" db="EMBL/GenBank/DDBJ databases">
        <authorList>
            <person name="de Groot N.N."/>
        </authorList>
    </citation>
    <scope>NUCLEOTIDE SEQUENCE [LARGE SCALE GENOMIC DNA]</scope>
    <source>
        <strain evidence="3 4">DSM 15019</strain>
    </source>
</reference>